<sequence>MMTTGRPRMSTALLDLAVKLRRFRTRAGDRTLFEPSRTSQNK</sequence>
<organism evidence="1 2">
    <name type="scientific">Mycobacteroides abscessus MAB_091912_2446</name>
    <dbReference type="NCBI Taxonomy" id="1335414"/>
    <lineage>
        <taxon>Bacteria</taxon>
        <taxon>Bacillati</taxon>
        <taxon>Actinomycetota</taxon>
        <taxon>Actinomycetes</taxon>
        <taxon>Mycobacteriales</taxon>
        <taxon>Mycobacteriaceae</taxon>
        <taxon>Mycobacteroides</taxon>
        <taxon>Mycobacteroides abscessus</taxon>
    </lineage>
</organism>
<gene>
    <name evidence="1" type="ORF">L833_2542</name>
</gene>
<dbReference type="Proteomes" id="UP000018502">
    <property type="component" value="Unassembled WGS sequence"/>
</dbReference>
<name>A0A829MJX4_9MYCO</name>
<dbReference type="EMBL" id="AYTF01000001">
    <property type="protein sequence ID" value="ESV65151.1"/>
    <property type="molecule type" value="Genomic_DNA"/>
</dbReference>
<proteinExistence type="predicted"/>
<evidence type="ECO:0000313" key="2">
    <source>
        <dbReference type="Proteomes" id="UP000018502"/>
    </source>
</evidence>
<comment type="caution">
    <text evidence="1">The sequence shown here is derived from an EMBL/GenBank/DDBJ whole genome shotgun (WGS) entry which is preliminary data.</text>
</comment>
<accession>A0A829MJX4</accession>
<dbReference type="AlphaFoldDB" id="A0A829MJX4"/>
<reference evidence="1 2" key="1">
    <citation type="journal article" date="2014" name="Emerg. Infect. Dis.">
        <title>High-level Relatedness among Mycobacterium abscessus subsp. massiliense Strains from Widely Separated Outbreaks.</title>
        <authorList>
            <person name="Tettelin H."/>
            <person name="Davidson R.M."/>
            <person name="Agrawal S."/>
            <person name="Aitken M.L."/>
            <person name="Shallom S."/>
            <person name="Hasan N.A."/>
            <person name="Strong M."/>
            <person name="Nogueira de Moura V.C."/>
            <person name="De Groote M.A."/>
            <person name="Duarte R.S."/>
            <person name="Hine E."/>
            <person name="Parankush S."/>
            <person name="Su Q."/>
            <person name="Daugherty S.C."/>
            <person name="Fraser C.M."/>
            <person name="Brown-Elliott B.A."/>
            <person name="Wallace R.J.Jr."/>
            <person name="Holland S.M."/>
            <person name="Sampaio E.P."/>
            <person name="Olivier K.N."/>
            <person name="Jackson M."/>
            <person name="Zelazny A.M."/>
        </authorList>
    </citation>
    <scope>NUCLEOTIDE SEQUENCE [LARGE SCALE GENOMIC DNA]</scope>
    <source>
        <strain evidence="1 2">MAB_091912_2446</strain>
    </source>
</reference>
<protein>
    <submittedName>
        <fullName evidence="1">Uncharacterized protein</fullName>
    </submittedName>
</protein>
<evidence type="ECO:0000313" key="1">
    <source>
        <dbReference type="EMBL" id="ESV65151.1"/>
    </source>
</evidence>